<organism evidence="11 12">
    <name type="scientific">Sandarakinorhabdus glacialis</name>
    <dbReference type="NCBI Taxonomy" id="1614636"/>
    <lineage>
        <taxon>Bacteria</taxon>
        <taxon>Pseudomonadati</taxon>
        <taxon>Pseudomonadota</taxon>
        <taxon>Alphaproteobacteria</taxon>
        <taxon>Sphingomonadales</taxon>
        <taxon>Sphingosinicellaceae</taxon>
        <taxon>Sandarakinorhabdus</taxon>
    </lineage>
</organism>
<evidence type="ECO:0000259" key="10">
    <source>
        <dbReference type="Pfam" id="PF00483"/>
    </source>
</evidence>
<dbReference type="InterPro" id="IPR005771">
    <property type="entry name" value="GalU_uridylyltTrfase_bac/arc"/>
</dbReference>
<dbReference type="AlphaFoldDB" id="A0A916ZYD5"/>
<reference evidence="11" key="1">
    <citation type="journal article" date="2014" name="Int. J. Syst. Evol. Microbiol.">
        <title>Complete genome sequence of Corynebacterium casei LMG S-19264T (=DSM 44701T), isolated from a smear-ripened cheese.</title>
        <authorList>
            <consortium name="US DOE Joint Genome Institute (JGI-PGF)"/>
            <person name="Walter F."/>
            <person name="Albersmeier A."/>
            <person name="Kalinowski J."/>
            <person name="Ruckert C."/>
        </authorList>
    </citation>
    <scope>NUCLEOTIDE SEQUENCE</scope>
    <source>
        <strain evidence="11">CGMCC 1.15519</strain>
    </source>
</reference>
<evidence type="ECO:0000256" key="4">
    <source>
        <dbReference type="ARBA" id="ARBA00022679"/>
    </source>
</evidence>
<name>A0A916ZYD5_9SPHN</name>
<keyword evidence="12" id="KW-1185">Reference proteome</keyword>
<dbReference type="Proteomes" id="UP000635071">
    <property type="component" value="Unassembled WGS sequence"/>
</dbReference>
<comment type="similarity">
    <text evidence="1">Belongs to the UDPGP type 2 family.</text>
</comment>
<evidence type="ECO:0000256" key="6">
    <source>
        <dbReference type="ARBA" id="ARBA00031455"/>
    </source>
</evidence>
<keyword evidence="4" id="KW-0808">Transferase</keyword>
<dbReference type="InterPro" id="IPR005835">
    <property type="entry name" value="NTP_transferase_dom"/>
</dbReference>
<evidence type="ECO:0000256" key="2">
    <source>
        <dbReference type="ARBA" id="ARBA00012415"/>
    </source>
</evidence>
<evidence type="ECO:0000256" key="8">
    <source>
        <dbReference type="ARBA" id="ARBA00032341"/>
    </source>
</evidence>
<protein>
    <recommendedName>
        <fullName evidence="3">UTP--glucose-1-phosphate uridylyltransferase</fullName>
        <ecNumber evidence="2">2.7.7.9</ecNumber>
    </recommendedName>
    <alternativeName>
        <fullName evidence="6">Alpha-D-glucosyl-1-phosphate uridylyltransferase</fullName>
    </alternativeName>
    <alternativeName>
        <fullName evidence="7">UDP-glucose pyrophosphorylase</fullName>
    </alternativeName>
    <alternativeName>
        <fullName evidence="8">Uridine diphosphoglucose pyrophosphorylase</fullName>
    </alternativeName>
</protein>
<evidence type="ECO:0000256" key="9">
    <source>
        <dbReference type="ARBA" id="ARBA00048128"/>
    </source>
</evidence>
<proteinExistence type="inferred from homology"/>
<dbReference type="Pfam" id="PF00483">
    <property type="entry name" value="NTP_transferase"/>
    <property type="match status" value="1"/>
</dbReference>
<evidence type="ECO:0000256" key="3">
    <source>
        <dbReference type="ARBA" id="ARBA00019048"/>
    </source>
</evidence>
<evidence type="ECO:0000256" key="1">
    <source>
        <dbReference type="ARBA" id="ARBA00006890"/>
    </source>
</evidence>
<accession>A0A916ZYD5</accession>
<keyword evidence="5 11" id="KW-0548">Nucleotidyltransferase</keyword>
<evidence type="ECO:0000313" key="12">
    <source>
        <dbReference type="Proteomes" id="UP000635071"/>
    </source>
</evidence>
<evidence type="ECO:0000256" key="7">
    <source>
        <dbReference type="ARBA" id="ARBA00031959"/>
    </source>
</evidence>
<evidence type="ECO:0000313" key="11">
    <source>
        <dbReference type="EMBL" id="GGE19112.1"/>
    </source>
</evidence>
<comment type="catalytic activity">
    <reaction evidence="9">
        <text>alpha-D-glucose 1-phosphate + UTP + H(+) = UDP-alpha-D-glucose + diphosphate</text>
        <dbReference type="Rhea" id="RHEA:19889"/>
        <dbReference type="ChEBI" id="CHEBI:15378"/>
        <dbReference type="ChEBI" id="CHEBI:33019"/>
        <dbReference type="ChEBI" id="CHEBI:46398"/>
        <dbReference type="ChEBI" id="CHEBI:58601"/>
        <dbReference type="ChEBI" id="CHEBI:58885"/>
        <dbReference type="EC" id="2.7.7.9"/>
    </reaction>
</comment>
<dbReference type="RefSeq" id="WP_188763614.1">
    <property type="nucleotide sequence ID" value="NZ_BMJM01000011.1"/>
</dbReference>
<comment type="caution">
    <text evidence="11">The sequence shown here is derived from an EMBL/GenBank/DDBJ whole genome shotgun (WGS) entry which is preliminary data.</text>
</comment>
<evidence type="ECO:0000256" key="5">
    <source>
        <dbReference type="ARBA" id="ARBA00022695"/>
    </source>
</evidence>
<dbReference type="PANTHER" id="PTHR43197:SF1">
    <property type="entry name" value="UTP--GLUCOSE-1-PHOSPHATE URIDYLYLTRANSFERASE"/>
    <property type="match status" value="1"/>
</dbReference>
<dbReference type="CDD" id="cd02541">
    <property type="entry name" value="UGPase_prokaryotic"/>
    <property type="match status" value="1"/>
</dbReference>
<sequence length="292" mass="31133">MTIKPVSTAVFPVGGQGTRFLPATKAVPKELLPVVDRPLLQYAVDEALSAGIERLVFVTARGKSALEDYFDIASELVSSLKAKGKHAELAVLADTQLSPGQIAYVRQQEPAGLGHAVWCARHITGNDAFAVLLPDELLWNPAAPALAEMHTAYKKYGGNIISVMEVPAEHTQRYGIVTPGAVDGLITEVKGLVEKPAAGTAPSRLAAIGRYILQPEIMTLLARGERGAGGEIQLTDAMAQLIGTQPFHALTFTGQRFDCGDKAGHITANIALALARDDIGPAVREWLRTQDI</sequence>
<reference evidence="11" key="2">
    <citation type="submission" date="2020-09" db="EMBL/GenBank/DDBJ databases">
        <authorList>
            <person name="Sun Q."/>
            <person name="Zhou Y."/>
        </authorList>
    </citation>
    <scope>NUCLEOTIDE SEQUENCE</scope>
    <source>
        <strain evidence="11">CGMCC 1.15519</strain>
    </source>
</reference>
<dbReference type="PANTHER" id="PTHR43197">
    <property type="entry name" value="UTP--GLUCOSE-1-PHOSPHATE URIDYLYLTRANSFERASE"/>
    <property type="match status" value="1"/>
</dbReference>
<dbReference type="EMBL" id="BMJM01000011">
    <property type="protein sequence ID" value="GGE19112.1"/>
    <property type="molecule type" value="Genomic_DNA"/>
</dbReference>
<dbReference type="InterPro" id="IPR029044">
    <property type="entry name" value="Nucleotide-diphossugar_trans"/>
</dbReference>
<dbReference type="Gene3D" id="3.90.550.10">
    <property type="entry name" value="Spore Coat Polysaccharide Biosynthesis Protein SpsA, Chain A"/>
    <property type="match status" value="1"/>
</dbReference>
<dbReference type="SUPFAM" id="SSF53448">
    <property type="entry name" value="Nucleotide-diphospho-sugar transferases"/>
    <property type="match status" value="1"/>
</dbReference>
<dbReference type="EC" id="2.7.7.9" evidence="2"/>
<gene>
    <name evidence="11" type="ORF">GCM10011529_27030</name>
</gene>
<feature type="domain" description="Nucleotidyl transferase" evidence="10">
    <location>
        <begin position="13"/>
        <end position="264"/>
    </location>
</feature>
<dbReference type="GO" id="GO:0006011">
    <property type="term" value="P:UDP-alpha-D-glucose metabolic process"/>
    <property type="evidence" value="ECO:0007669"/>
    <property type="project" value="InterPro"/>
</dbReference>
<dbReference type="GO" id="GO:0003983">
    <property type="term" value="F:UTP:glucose-1-phosphate uridylyltransferase activity"/>
    <property type="evidence" value="ECO:0007669"/>
    <property type="project" value="UniProtKB-EC"/>
</dbReference>